<dbReference type="AlphaFoldDB" id="A0A6J6CWY8"/>
<organism evidence="2">
    <name type="scientific">freshwater metagenome</name>
    <dbReference type="NCBI Taxonomy" id="449393"/>
    <lineage>
        <taxon>unclassified sequences</taxon>
        <taxon>metagenomes</taxon>
        <taxon>ecological metagenomes</taxon>
    </lineage>
</organism>
<feature type="region of interest" description="Disordered" evidence="1">
    <location>
        <begin position="225"/>
        <end position="255"/>
    </location>
</feature>
<gene>
    <name evidence="2" type="ORF">UFOPK1493_01383</name>
</gene>
<reference evidence="2" key="1">
    <citation type="submission" date="2020-05" db="EMBL/GenBank/DDBJ databases">
        <authorList>
            <person name="Chiriac C."/>
            <person name="Salcher M."/>
            <person name="Ghai R."/>
            <person name="Kavagutti S V."/>
        </authorList>
    </citation>
    <scope>NUCLEOTIDE SEQUENCE</scope>
</reference>
<name>A0A6J6CWY8_9ZZZZ</name>
<proteinExistence type="predicted"/>
<evidence type="ECO:0000256" key="1">
    <source>
        <dbReference type="SAM" id="MobiDB-lite"/>
    </source>
</evidence>
<dbReference type="EMBL" id="CAEZSR010000040">
    <property type="protein sequence ID" value="CAB4555604.1"/>
    <property type="molecule type" value="Genomic_DNA"/>
</dbReference>
<accession>A0A6J6CWY8</accession>
<sequence>MFAAVAVVVPPGVGTAHAAPVAERCEDETHLWVGDQLLEAPGSRLDTGLEVPAAAAGTGLAIVGVSADGIDATGRARVLAVYVGGVRTSAGVAVTGGGVTAVHEADQAGPLRVRGVTAVVRRCTLVASAAPTEPPTTPAPAAPPATAMPTVPVAAPAAPVAPVAPVAPAAPATTPSVAAPVVPVASVGALLPETGDEPWGRSLVGASLVALGCAMVSFGRRRAVPARAAATSDQQLTAGGPEPGSPHVAAPRAPR</sequence>
<protein>
    <submittedName>
        <fullName evidence="2">Unannotated protein</fullName>
    </submittedName>
</protein>
<evidence type="ECO:0000313" key="2">
    <source>
        <dbReference type="EMBL" id="CAB4555604.1"/>
    </source>
</evidence>